<dbReference type="SUPFAM" id="SSF51735">
    <property type="entry name" value="NAD(P)-binding Rossmann-fold domains"/>
    <property type="match status" value="1"/>
</dbReference>
<dbReference type="PRINTS" id="PR00080">
    <property type="entry name" value="SDRFAMILY"/>
</dbReference>
<keyword evidence="5" id="KW-1185">Reference proteome</keyword>
<reference evidence="5" key="1">
    <citation type="journal article" date="2019" name="Int. J. Syst. Evol. Microbiol.">
        <title>The Global Catalogue of Microorganisms (GCM) 10K type strain sequencing project: providing services to taxonomists for standard genome sequencing and annotation.</title>
        <authorList>
            <consortium name="The Broad Institute Genomics Platform"/>
            <consortium name="The Broad Institute Genome Sequencing Center for Infectious Disease"/>
            <person name="Wu L."/>
            <person name="Ma J."/>
        </authorList>
    </citation>
    <scope>NUCLEOTIDE SEQUENCE [LARGE SCALE GENOMIC DNA]</scope>
    <source>
        <strain evidence="5">JCM 17728</strain>
    </source>
</reference>
<gene>
    <name evidence="4" type="ORF">GCM10023151_10350</name>
</gene>
<comment type="similarity">
    <text evidence="1 3">Belongs to the short-chain dehydrogenases/reductases (SDR) family.</text>
</comment>
<dbReference type="PROSITE" id="PS00061">
    <property type="entry name" value="ADH_SHORT"/>
    <property type="match status" value="1"/>
</dbReference>
<name>A0ABP8IIA4_9GAMM</name>
<evidence type="ECO:0000313" key="5">
    <source>
        <dbReference type="Proteomes" id="UP001501011"/>
    </source>
</evidence>
<dbReference type="RefSeq" id="WP_345292137.1">
    <property type="nucleotide sequence ID" value="NZ_BAABFV010000001.1"/>
</dbReference>
<dbReference type="InterPro" id="IPR002347">
    <property type="entry name" value="SDR_fam"/>
</dbReference>
<dbReference type="PANTHER" id="PTHR42901:SF1">
    <property type="entry name" value="ALCOHOL DEHYDROGENASE"/>
    <property type="match status" value="1"/>
</dbReference>
<dbReference type="CDD" id="cd05346">
    <property type="entry name" value="SDR_c5"/>
    <property type="match status" value="1"/>
</dbReference>
<keyword evidence="2" id="KW-0560">Oxidoreductase</keyword>
<evidence type="ECO:0000256" key="3">
    <source>
        <dbReference type="RuleBase" id="RU000363"/>
    </source>
</evidence>
<evidence type="ECO:0000256" key="2">
    <source>
        <dbReference type="ARBA" id="ARBA00023002"/>
    </source>
</evidence>
<dbReference type="InterPro" id="IPR020904">
    <property type="entry name" value="Sc_DH/Rdtase_CS"/>
</dbReference>
<evidence type="ECO:0000313" key="4">
    <source>
        <dbReference type="EMBL" id="GAA4359453.1"/>
    </source>
</evidence>
<accession>A0ABP8IIA4</accession>
<sequence>MANDQAANTIKTVMVTGASSGFGLETARRFAQKGHRVIVAARRKERLEALKQELDQEFGKDTVFVMPLDVTSEEQIDAMMAALPEAFSEVDVLVNNAGLALGLEPAHEANLDDWHRMVDTNIKGLYLMTRKMLPGMVERRRGHIINIGSIAGNYAYPGGNAYGATKAFVKQFTRNLRADLLGTQIRVTNIEPGLAETEFSLVRFNGDQNKADDVYKGTDPLTAGDIAEAVIWAAEQPQHVNINSIELMPTSQAWAALAIDKIQG</sequence>
<dbReference type="Pfam" id="PF00106">
    <property type="entry name" value="adh_short"/>
    <property type="match status" value="1"/>
</dbReference>
<dbReference type="PANTHER" id="PTHR42901">
    <property type="entry name" value="ALCOHOL DEHYDROGENASE"/>
    <property type="match status" value="1"/>
</dbReference>
<organism evidence="4 5">
    <name type="scientific">Kangiella marina</name>
    <dbReference type="NCBI Taxonomy" id="1079178"/>
    <lineage>
        <taxon>Bacteria</taxon>
        <taxon>Pseudomonadati</taxon>
        <taxon>Pseudomonadota</taxon>
        <taxon>Gammaproteobacteria</taxon>
        <taxon>Kangiellales</taxon>
        <taxon>Kangiellaceae</taxon>
        <taxon>Kangiella</taxon>
    </lineage>
</organism>
<dbReference type="Gene3D" id="3.40.50.720">
    <property type="entry name" value="NAD(P)-binding Rossmann-like Domain"/>
    <property type="match status" value="1"/>
</dbReference>
<protein>
    <submittedName>
        <fullName evidence="4">SDR family oxidoreductase</fullName>
    </submittedName>
</protein>
<dbReference type="InterPro" id="IPR036291">
    <property type="entry name" value="NAD(P)-bd_dom_sf"/>
</dbReference>
<comment type="caution">
    <text evidence="4">The sequence shown here is derived from an EMBL/GenBank/DDBJ whole genome shotgun (WGS) entry which is preliminary data.</text>
</comment>
<proteinExistence type="inferred from homology"/>
<dbReference type="EMBL" id="BAABFV010000001">
    <property type="protein sequence ID" value="GAA4359453.1"/>
    <property type="molecule type" value="Genomic_DNA"/>
</dbReference>
<dbReference type="Proteomes" id="UP001501011">
    <property type="component" value="Unassembled WGS sequence"/>
</dbReference>
<dbReference type="PRINTS" id="PR00081">
    <property type="entry name" value="GDHRDH"/>
</dbReference>
<evidence type="ECO:0000256" key="1">
    <source>
        <dbReference type="ARBA" id="ARBA00006484"/>
    </source>
</evidence>